<evidence type="ECO:0000313" key="2">
    <source>
        <dbReference type="EMBL" id="GAW82596.1"/>
    </source>
</evidence>
<dbReference type="InterPro" id="IPR024395">
    <property type="entry name" value="CLASP_N_dom"/>
</dbReference>
<dbReference type="SUPFAM" id="SSF48371">
    <property type="entry name" value="ARM repeat"/>
    <property type="match status" value="1"/>
</dbReference>
<accession>A0A1Y1JJB5</accession>
<dbReference type="InterPro" id="IPR016024">
    <property type="entry name" value="ARM-type_fold"/>
</dbReference>
<dbReference type="Proteomes" id="UP000195521">
    <property type="component" value="Unassembled WGS sequence"/>
</dbReference>
<dbReference type="OMA" id="DQEWTKQ"/>
<dbReference type="AlphaFoldDB" id="A0A1Y1JJB5"/>
<gene>
    <name evidence="2" type="ORF">PGO_125940</name>
</gene>
<organism evidence="2 3">
    <name type="scientific">Plasmodium gonderi</name>
    <dbReference type="NCBI Taxonomy" id="77519"/>
    <lineage>
        <taxon>Eukaryota</taxon>
        <taxon>Sar</taxon>
        <taxon>Alveolata</taxon>
        <taxon>Apicomplexa</taxon>
        <taxon>Aconoidasida</taxon>
        <taxon>Haemosporida</taxon>
        <taxon>Plasmodiidae</taxon>
        <taxon>Plasmodium</taxon>
        <taxon>Plasmodium (Plasmodium)</taxon>
    </lineage>
</organism>
<sequence length="824" mass="95086">MPAIGEKNYSNHTNTFIDDARNYKRKSIDEHDDCSFVEDLFYLNKERKDVQKVHNENLFVNVELGSTRTNAIGLNLVKNNNSEENKIKESSDFKNYQHYGKLNELSLESPLNEIQRYQLTLLKKNNPSCPKVPKSISTNDNIDNCVKKKSIPEESELETDNNQGKIDISMKENTHYLNNSNQGKIQERHLLIKPRRNYNDLHSIQMDDSTVNNQNVHTLNENAHEEKNTLVNKSSHFLNSYEIPVIHEMKKSDKNVHSKNTLQYENKNSSTKNNGFTNKVVNNNYDLKYIMPKWHNEIIMCEKSNNQKTEKTSKVKDNLLDDYGFKKGSFVGMDNLFENSNFTIQKRESNVKEKNTINHPTSEYLEKKKVDIRDTCDTFDTSKTSTKSDDHCVIYKRERHENQKINAELTKSKEIHTSQFSQKGINYRNSRMDEDISPLRNSVTTSNRITITSASGTANCRNEIKIKQSNEQPPHMNSNNLNRKNNQFDTNMVNFHKHEDGKENIGVLCKDKTIVPNLKVKDKLNPHEKEIKGISRNTTPNKNMNKSIPKCLNVSSKIKNEKSVTYLTYDDITDFEYELNVDNINDIINNLIEITKDQEWTKQIENLINLRKILKFHHKLFFDNHVKELRKISRSIIELLNSPRSCVSKNALLCLSEFYSIGRKRMDCTLDDVILPCLKKAHQTSTDFLSNAANNALLSICNSCTESKLILHFVKIITSKQKTYNLICLKCLIAVIIKFEENIFKFKEINKLVEALFECTTGGSAEMKCTARVALVVLDNICPIKKIGNKFHIPADKIKKIEGLTDRTSESEIDSVLGKIKFSE</sequence>
<evidence type="ECO:0000259" key="1">
    <source>
        <dbReference type="Pfam" id="PF12348"/>
    </source>
</evidence>
<dbReference type="InterPro" id="IPR011989">
    <property type="entry name" value="ARM-like"/>
</dbReference>
<dbReference type="EMBL" id="BDQF01000013">
    <property type="protein sequence ID" value="GAW82596.1"/>
    <property type="molecule type" value="Genomic_DNA"/>
</dbReference>
<feature type="domain" description="CLASP N-terminal" evidence="1">
    <location>
        <begin position="589"/>
        <end position="777"/>
    </location>
</feature>
<protein>
    <recommendedName>
        <fullName evidence="1">CLASP N-terminal domain-containing protein</fullName>
    </recommendedName>
</protein>
<dbReference type="RefSeq" id="XP_028545185.1">
    <property type="nucleotide sequence ID" value="XM_028689384.1"/>
</dbReference>
<dbReference type="Gene3D" id="1.25.10.10">
    <property type="entry name" value="Leucine-rich Repeat Variant"/>
    <property type="match status" value="1"/>
</dbReference>
<dbReference type="Pfam" id="PF12348">
    <property type="entry name" value="CLASP_N"/>
    <property type="match status" value="1"/>
</dbReference>
<dbReference type="GeneID" id="39749333"/>
<evidence type="ECO:0000313" key="3">
    <source>
        <dbReference type="Proteomes" id="UP000195521"/>
    </source>
</evidence>
<reference evidence="3" key="1">
    <citation type="submission" date="2017-04" db="EMBL/GenBank/DDBJ databases">
        <title>Plasmodium gonderi genome.</title>
        <authorList>
            <person name="Arisue N."/>
            <person name="Honma H."/>
            <person name="Kawai S."/>
            <person name="Tougan T."/>
            <person name="Tanabe K."/>
            <person name="Horii T."/>
        </authorList>
    </citation>
    <scope>NUCLEOTIDE SEQUENCE [LARGE SCALE GENOMIC DNA]</scope>
    <source>
        <strain evidence="3">ATCC 30045</strain>
    </source>
</reference>
<name>A0A1Y1JJB5_PLAGO</name>
<dbReference type="OrthoDB" id="63891at2759"/>
<comment type="caution">
    <text evidence="2">The sequence shown here is derived from an EMBL/GenBank/DDBJ whole genome shotgun (WGS) entry which is preliminary data.</text>
</comment>
<keyword evidence="3" id="KW-1185">Reference proteome</keyword>
<proteinExistence type="predicted"/>